<dbReference type="RefSeq" id="XP_056685925.1">
    <property type="nucleotide sequence ID" value="XM_056829947.1"/>
</dbReference>
<evidence type="ECO:0000259" key="12">
    <source>
        <dbReference type="Pfam" id="PF04565"/>
    </source>
</evidence>
<dbReference type="InterPro" id="IPR007647">
    <property type="entry name" value="RNA_pol_Rpb2_5"/>
</dbReference>
<evidence type="ECO:0000259" key="11">
    <source>
        <dbReference type="Pfam" id="PF04563"/>
    </source>
</evidence>
<dbReference type="PANTHER" id="PTHR20856">
    <property type="entry name" value="DNA-DIRECTED RNA POLYMERASE I SUBUNIT 2"/>
    <property type="match status" value="1"/>
</dbReference>
<dbReference type="Gene3D" id="3.90.1110.10">
    <property type="entry name" value="RNA polymerase Rpb2, domain 2"/>
    <property type="match status" value="1"/>
</dbReference>
<dbReference type="InterPro" id="IPR037033">
    <property type="entry name" value="DNA-dir_RNAP_su2_hyb_sf"/>
</dbReference>
<dbReference type="Pfam" id="PF04565">
    <property type="entry name" value="RNA_pol_Rpb2_3"/>
    <property type="match status" value="1"/>
</dbReference>
<accession>A0ABM3QRD5</accession>
<keyword evidence="14" id="KW-1185">Reference proteome</keyword>
<dbReference type="InterPro" id="IPR007642">
    <property type="entry name" value="RNA_pol_Rpb2_2"/>
</dbReference>
<dbReference type="InterPro" id="IPR037034">
    <property type="entry name" value="RNA_pol_Rpb2_2_sf"/>
</dbReference>
<dbReference type="InterPro" id="IPR007644">
    <property type="entry name" value="RNA_pol_bsu_protrusion"/>
</dbReference>
<dbReference type="Gene3D" id="2.40.270.10">
    <property type="entry name" value="DNA-directed RNA polymerase, subunit 2, domain 6"/>
    <property type="match status" value="1"/>
</dbReference>
<organism evidence="14 15">
    <name type="scientific">Spinacia oleracea</name>
    <name type="common">Spinach</name>
    <dbReference type="NCBI Taxonomy" id="3562"/>
    <lineage>
        <taxon>Eukaryota</taxon>
        <taxon>Viridiplantae</taxon>
        <taxon>Streptophyta</taxon>
        <taxon>Embryophyta</taxon>
        <taxon>Tracheophyta</taxon>
        <taxon>Spermatophyta</taxon>
        <taxon>Magnoliopsida</taxon>
        <taxon>eudicotyledons</taxon>
        <taxon>Gunneridae</taxon>
        <taxon>Pentapetalae</taxon>
        <taxon>Caryophyllales</taxon>
        <taxon>Chenopodiaceae</taxon>
        <taxon>Chenopodioideae</taxon>
        <taxon>Anserineae</taxon>
        <taxon>Spinacia</taxon>
    </lineage>
</organism>
<dbReference type="Proteomes" id="UP000813463">
    <property type="component" value="Chromosome 5"/>
</dbReference>
<keyword evidence="5" id="KW-0548">Nucleotidyltransferase</keyword>
<comment type="similarity">
    <text evidence="1 8">Belongs to the RNA polymerase beta chain family.</text>
</comment>
<evidence type="ECO:0000259" key="13">
    <source>
        <dbReference type="Pfam" id="PF04567"/>
    </source>
</evidence>
<evidence type="ECO:0000259" key="10">
    <source>
        <dbReference type="Pfam" id="PF04561"/>
    </source>
</evidence>
<dbReference type="SUPFAM" id="SSF64484">
    <property type="entry name" value="beta and beta-prime subunits of DNA dependent RNA-polymerase"/>
    <property type="match status" value="1"/>
</dbReference>
<evidence type="ECO:0000256" key="8">
    <source>
        <dbReference type="RuleBase" id="RU000434"/>
    </source>
</evidence>
<evidence type="ECO:0000256" key="7">
    <source>
        <dbReference type="ARBA" id="ARBA00048552"/>
    </source>
</evidence>
<dbReference type="Pfam" id="PF04561">
    <property type="entry name" value="RNA_pol_Rpb2_2"/>
    <property type="match status" value="1"/>
</dbReference>
<dbReference type="Gene3D" id="3.90.1100.10">
    <property type="match status" value="1"/>
</dbReference>
<evidence type="ECO:0000313" key="14">
    <source>
        <dbReference type="Proteomes" id="UP000813463"/>
    </source>
</evidence>
<dbReference type="InterPro" id="IPR015712">
    <property type="entry name" value="DNA-dir_RNA_pol_su2"/>
</dbReference>
<keyword evidence="4" id="KW-0808">Transferase</keyword>
<comment type="catalytic activity">
    <reaction evidence="7">
        <text>RNA(n) + a ribonucleoside 5'-triphosphate = RNA(n+1) + diphosphate</text>
        <dbReference type="Rhea" id="RHEA:21248"/>
        <dbReference type="Rhea" id="RHEA-COMP:14527"/>
        <dbReference type="Rhea" id="RHEA-COMP:17342"/>
        <dbReference type="ChEBI" id="CHEBI:33019"/>
        <dbReference type="ChEBI" id="CHEBI:61557"/>
        <dbReference type="ChEBI" id="CHEBI:140395"/>
        <dbReference type="EC" id="2.7.7.6"/>
    </reaction>
</comment>
<evidence type="ECO:0000259" key="9">
    <source>
        <dbReference type="Pfam" id="PF00562"/>
    </source>
</evidence>
<proteinExistence type="inferred from homology"/>
<dbReference type="EC" id="2.7.7.6" evidence="2"/>
<evidence type="ECO:0000256" key="1">
    <source>
        <dbReference type="ARBA" id="ARBA00006835"/>
    </source>
</evidence>
<evidence type="ECO:0000256" key="6">
    <source>
        <dbReference type="ARBA" id="ARBA00023163"/>
    </source>
</evidence>
<dbReference type="Pfam" id="PF04563">
    <property type="entry name" value="RNA_pol_Rpb2_1"/>
    <property type="match status" value="1"/>
</dbReference>
<feature type="domain" description="RNA polymerase beta subunit protrusion" evidence="11">
    <location>
        <begin position="1"/>
        <end position="273"/>
    </location>
</feature>
<keyword evidence="3" id="KW-0240">DNA-directed RNA polymerase</keyword>
<dbReference type="InterPro" id="IPR007120">
    <property type="entry name" value="DNA-dir_RNAP_su2_dom"/>
</dbReference>
<name>A0ABM3QRD5_SPIOL</name>
<keyword evidence="6" id="KW-0804">Transcription</keyword>
<reference evidence="15" key="2">
    <citation type="submission" date="2025-08" db="UniProtKB">
        <authorList>
            <consortium name="RefSeq"/>
        </authorList>
    </citation>
    <scope>IDENTIFICATION</scope>
    <source>
        <tissue evidence="15">Leaf</tissue>
    </source>
</reference>
<evidence type="ECO:0000256" key="4">
    <source>
        <dbReference type="ARBA" id="ARBA00022679"/>
    </source>
</evidence>
<sequence length="642" mass="72756">MPIILRSHRCVLYGKDETELAKLGEFPLDPGGYFVVKGNEKVIQIQEQLLNNRIIIEVDKKGNLVASVTCSAATLRTKSIIVMEKEKIYLQLNSFQTKVPIMVVMKAMGMQSDQEVMQMIGRDPRYSSLLLPSIEECATLGVHSKQQALEFLDNKVKKSQFASAQPEKEDRALPILRDVFLAHVPVCENNFRAKCIYAAVMLRRLLEAFLNKAAVDDKDYVINKRFELSGQLLSLLFEDLFKTMITEVKRKVDAILIKKSQSSRFDFSQHIIADTISFGLERALSTGNWFIKRFKMDKKGVTQVLGRLSYIQALGFLTKIQPQFEKSRKVSGPRALQPSLWGVLCPCDTPEGESCGLVKNLALMTHVTTDEEEGPLISLFSFKLACQNKEQKYMHGTTTSLFLREGLIEYLDVNEENNALIALYQDQAQLETTHIEIEPFTILGVISPSQPVTSKYLSGIHIFFSLCTSVIVVMSIPYSINKISIDLVIWNLTELLVVGFRKCTKYLRIESNVTPLWILDFNLVYFFEKTWVFVLLIQVKYDKLGAGQNATVAVMSYSGYDIEDAIVMNKSSLDRGFGRCIVMKKKNAIMQRYENNASERIIPPIREGFFAERMQVVSFCSMCHIVEGLLFVIPSIAFCLCV</sequence>
<feature type="domain" description="DNA-directed RNA polymerase subunit 2 hybrid-binding" evidence="9">
    <location>
        <begin position="503"/>
        <end position="605"/>
    </location>
</feature>
<evidence type="ECO:0000256" key="2">
    <source>
        <dbReference type="ARBA" id="ARBA00012418"/>
    </source>
</evidence>
<dbReference type="InterPro" id="IPR007645">
    <property type="entry name" value="RNA_pol_Rpb2_3"/>
</dbReference>
<feature type="domain" description="RNA polymerase Rpb2" evidence="12">
    <location>
        <begin position="303"/>
        <end position="367"/>
    </location>
</feature>
<dbReference type="GeneID" id="110775781"/>
<protein>
    <recommendedName>
        <fullName evidence="2">DNA-directed RNA polymerase</fullName>
        <ecNumber evidence="2">2.7.7.6</ecNumber>
    </recommendedName>
</protein>
<reference evidence="14" key="1">
    <citation type="journal article" date="2021" name="Nat. Commun.">
        <title>Genomic analyses provide insights into spinach domestication and the genetic basis of agronomic traits.</title>
        <authorList>
            <person name="Cai X."/>
            <person name="Sun X."/>
            <person name="Xu C."/>
            <person name="Sun H."/>
            <person name="Wang X."/>
            <person name="Ge C."/>
            <person name="Zhang Z."/>
            <person name="Wang Q."/>
            <person name="Fei Z."/>
            <person name="Jiao C."/>
            <person name="Wang Q."/>
        </authorList>
    </citation>
    <scope>NUCLEOTIDE SEQUENCE [LARGE SCALE GENOMIC DNA]</scope>
    <source>
        <strain evidence="14">cv. Varoflay</strain>
    </source>
</reference>
<evidence type="ECO:0000256" key="5">
    <source>
        <dbReference type="ARBA" id="ARBA00022695"/>
    </source>
</evidence>
<dbReference type="Pfam" id="PF00562">
    <property type="entry name" value="RNA_pol_Rpb2_6"/>
    <property type="match status" value="1"/>
</dbReference>
<dbReference type="Pfam" id="PF04567">
    <property type="entry name" value="RNA_pol_Rpb2_5"/>
    <property type="match status" value="1"/>
</dbReference>
<feature type="domain" description="RNA polymerase Rpb2" evidence="13">
    <location>
        <begin position="402"/>
        <end position="428"/>
    </location>
</feature>
<evidence type="ECO:0000313" key="15">
    <source>
        <dbReference type="RefSeq" id="XP_056685925.1"/>
    </source>
</evidence>
<gene>
    <name evidence="15" type="primary">LOC110775781</name>
</gene>
<evidence type="ECO:0000256" key="3">
    <source>
        <dbReference type="ARBA" id="ARBA00022478"/>
    </source>
</evidence>
<feature type="domain" description="RNA polymerase Rpb2" evidence="10">
    <location>
        <begin position="51"/>
        <end position="225"/>
    </location>
</feature>